<evidence type="ECO:0000259" key="2">
    <source>
        <dbReference type="Pfam" id="PF14479"/>
    </source>
</evidence>
<feature type="region of interest" description="Disordered" evidence="1">
    <location>
        <begin position="254"/>
        <end position="291"/>
    </location>
</feature>
<keyword evidence="4" id="KW-1185">Reference proteome</keyword>
<accession>A0A6A6U7M6</accession>
<dbReference type="InterPro" id="IPR029498">
    <property type="entry name" value="HeLo_dom"/>
</dbReference>
<feature type="domain" description="Prion-inhibition and propagation HeLo" evidence="2">
    <location>
        <begin position="18"/>
        <end position="196"/>
    </location>
</feature>
<dbReference type="Proteomes" id="UP000799302">
    <property type="component" value="Unassembled WGS sequence"/>
</dbReference>
<protein>
    <recommendedName>
        <fullName evidence="2">Prion-inhibition and propagation HeLo domain-containing protein</fullName>
    </recommendedName>
</protein>
<feature type="compositionally biased region" description="Polar residues" evidence="1">
    <location>
        <begin position="261"/>
        <end position="280"/>
    </location>
</feature>
<dbReference type="AlphaFoldDB" id="A0A6A6U7M6"/>
<organism evidence="3 4">
    <name type="scientific">Microthyrium microscopicum</name>
    <dbReference type="NCBI Taxonomy" id="703497"/>
    <lineage>
        <taxon>Eukaryota</taxon>
        <taxon>Fungi</taxon>
        <taxon>Dikarya</taxon>
        <taxon>Ascomycota</taxon>
        <taxon>Pezizomycotina</taxon>
        <taxon>Dothideomycetes</taxon>
        <taxon>Dothideomycetes incertae sedis</taxon>
        <taxon>Microthyriales</taxon>
        <taxon>Microthyriaceae</taxon>
        <taxon>Microthyrium</taxon>
    </lineage>
</organism>
<dbReference type="EMBL" id="MU004237">
    <property type="protein sequence ID" value="KAF2667293.1"/>
    <property type="molecule type" value="Genomic_DNA"/>
</dbReference>
<dbReference type="InterPro" id="IPR038305">
    <property type="entry name" value="HeLo_sf"/>
</dbReference>
<sequence>MASIKSIFGGAFSPSSNSTTALFDCCLENWAYSIPNANCSTDCKSLQAKLQLERCIFRHWGIRTGLISFEGSKILDSRLTAEVSKTQKAISETLVELKRLLTNPELMKHGISTIDEHTAEQQMQIARTGMLISDEAYGYWKTEMTEQKVKDNKKRVFWTCCDHKKLPFFVSMFYSFNVKLAKLTPVGPYLRSLMARDFVSRYAKNSPAVFLEHSKSKDSTNNDSSYRRGLQEIREAAAIWHPDLAQEATEALGKLPPLHSDPSNMDPSQIDSSSPLNNQPEIDPSPEPPAYRSREEEILQPISNIIGLLEVFEMEAKIDVHCKHIAISDACSKTRLELELLYGSWKHGVELRPNGTDFFKTALLQWERHCNEVVERIKRTKTSMYDISAIEGFTSYCYGPAEIFKKAGKIK</sequence>
<reference evidence="3" key="1">
    <citation type="journal article" date="2020" name="Stud. Mycol.">
        <title>101 Dothideomycetes genomes: a test case for predicting lifestyles and emergence of pathogens.</title>
        <authorList>
            <person name="Haridas S."/>
            <person name="Albert R."/>
            <person name="Binder M."/>
            <person name="Bloem J."/>
            <person name="Labutti K."/>
            <person name="Salamov A."/>
            <person name="Andreopoulos B."/>
            <person name="Baker S."/>
            <person name="Barry K."/>
            <person name="Bills G."/>
            <person name="Bluhm B."/>
            <person name="Cannon C."/>
            <person name="Castanera R."/>
            <person name="Culley D."/>
            <person name="Daum C."/>
            <person name="Ezra D."/>
            <person name="Gonzalez J."/>
            <person name="Henrissat B."/>
            <person name="Kuo A."/>
            <person name="Liang C."/>
            <person name="Lipzen A."/>
            <person name="Lutzoni F."/>
            <person name="Magnuson J."/>
            <person name="Mondo S."/>
            <person name="Nolan M."/>
            <person name="Ohm R."/>
            <person name="Pangilinan J."/>
            <person name="Park H.-J."/>
            <person name="Ramirez L."/>
            <person name="Alfaro M."/>
            <person name="Sun H."/>
            <person name="Tritt A."/>
            <person name="Yoshinaga Y."/>
            <person name="Zwiers L.-H."/>
            <person name="Turgeon B."/>
            <person name="Goodwin S."/>
            <person name="Spatafora J."/>
            <person name="Crous P."/>
            <person name="Grigoriev I."/>
        </authorList>
    </citation>
    <scope>NUCLEOTIDE SEQUENCE</scope>
    <source>
        <strain evidence="3">CBS 115976</strain>
    </source>
</reference>
<evidence type="ECO:0000313" key="3">
    <source>
        <dbReference type="EMBL" id="KAF2667293.1"/>
    </source>
</evidence>
<gene>
    <name evidence="3" type="ORF">BT63DRAFT_456596</name>
</gene>
<dbReference type="Gene3D" id="1.20.120.1020">
    <property type="entry name" value="Prion-inhibition and propagation, HeLo domain"/>
    <property type="match status" value="1"/>
</dbReference>
<proteinExistence type="predicted"/>
<dbReference type="Pfam" id="PF14479">
    <property type="entry name" value="HeLo"/>
    <property type="match status" value="1"/>
</dbReference>
<evidence type="ECO:0000256" key="1">
    <source>
        <dbReference type="SAM" id="MobiDB-lite"/>
    </source>
</evidence>
<evidence type="ECO:0000313" key="4">
    <source>
        <dbReference type="Proteomes" id="UP000799302"/>
    </source>
</evidence>
<name>A0A6A6U7M6_9PEZI</name>